<dbReference type="EMBL" id="RBXX01000002">
    <property type="protein sequence ID" value="RKT84343.1"/>
    <property type="molecule type" value="Genomic_DNA"/>
</dbReference>
<dbReference type="STRING" id="455193.SAMN05421805_103270"/>
<protein>
    <submittedName>
        <fullName evidence="2">Uncharacterized protein</fullName>
    </submittedName>
</protein>
<evidence type="ECO:0000313" key="3">
    <source>
        <dbReference type="Proteomes" id="UP000199398"/>
    </source>
</evidence>
<accession>A0A1I4X640</accession>
<gene>
    <name evidence="1" type="ORF">ATL45_2654</name>
    <name evidence="2" type="ORF">SAMN05421805_103270</name>
</gene>
<name>A0A1I4X640_9PSEU</name>
<dbReference type="OrthoDB" id="3707639at2"/>
<dbReference type="Proteomes" id="UP000199398">
    <property type="component" value="Unassembled WGS sequence"/>
</dbReference>
<reference evidence="2 3" key="1">
    <citation type="submission" date="2016-10" db="EMBL/GenBank/DDBJ databases">
        <authorList>
            <person name="de Groot N.N."/>
        </authorList>
    </citation>
    <scope>NUCLEOTIDE SEQUENCE [LARGE SCALE GENOMIC DNA]</scope>
    <source>
        <strain evidence="2 3">CPCC 201259</strain>
    </source>
</reference>
<evidence type="ECO:0000313" key="1">
    <source>
        <dbReference type="EMBL" id="RKT84343.1"/>
    </source>
</evidence>
<dbReference type="EMBL" id="FOUP01000003">
    <property type="protein sequence ID" value="SFN21441.1"/>
    <property type="molecule type" value="Genomic_DNA"/>
</dbReference>
<organism evidence="2 3">
    <name type="scientific">Saccharopolyspora antimicrobica</name>
    <dbReference type="NCBI Taxonomy" id="455193"/>
    <lineage>
        <taxon>Bacteria</taxon>
        <taxon>Bacillati</taxon>
        <taxon>Actinomycetota</taxon>
        <taxon>Actinomycetes</taxon>
        <taxon>Pseudonocardiales</taxon>
        <taxon>Pseudonocardiaceae</taxon>
        <taxon>Saccharopolyspora</taxon>
    </lineage>
</organism>
<keyword evidence="4" id="KW-1185">Reference proteome</keyword>
<evidence type="ECO:0000313" key="2">
    <source>
        <dbReference type="EMBL" id="SFN21441.1"/>
    </source>
</evidence>
<evidence type="ECO:0000313" key="4">
    <source>
        <dbReference type="Proteomes" id="UP000270697"/>
    </source>
</evidence>
<proteinExistence type="predicted"/>
<dbReference type="Proteomes" id="UP000270697">
    <property type="component" value="Unassembled WGS sequence"/>
</dbReference>
<dbReference type="AlphaFoldDB" id="A0A1I4X640"/>
<reference evidence="1 4" key="2">
    <citation type="submission" date="2018-10" db="EMBL/GenBank/DDBJ databases">
        <title>Sequencing the genomes of 1000 actinobacteria strains.</title>
        <authorList>
            <person name="Klenk H.-P."/>
        </authorList>
    </citation>
    <scope>NUCLEOTIDE SEQUENCE [LARGE SCALE GENOMIC DNA]</scope>
    <source>
        <strain evidence="1 4">DSM 45119</strain>
    </source>
</reference>
<sequence>MTGHHARIARLARTAVLMLGYAADDIERGFWSDAELHQLADGLDTLVSALRGNDQAGQGLLVINSERLDT</sequence>
<dbReference type="RefSeq" id="WP_093150569.1">
    <property type="nucleotide sequence ID" value="NZ_FOUP01000003.1"/>
</dbReference>